<dbReference type="WBParaSite" id="jg24763">
    <property type="protein sequence ID" value="jg24763"/>
    <property type="gene ID" value="jg24763"/>
</dbReference>
<evidence type="ECO:0000256" key="6">
    <source>
        <dbReference type="ARBA" id="ARBA00023180"/>
    </source>
</evidence>
<dbReference type="Pfam" id="PF01094">
    <property type="entry name" value="ANF_receptor"/>
    <property type="match status" value="1"/>
</dbReference>
<evidence type="ECO:0000256" key="2">
    <source>
        <dbReference type="ARBA" id="ARBA00022692"/>
    </source>
</evidence>
<comment type="subcellular location">
    <subcellularLocation>
        <location evidence="1">Membrane</location>
        <topology evidence="1">Multi-pass membrane protein</topology>
    </subcellularLocation>
</comment>
<dbReference type="GO" id="GO:0016020">
    <property type="term" value="C:membrane"/>
    <property type="evidence" value="ECO:0007669"/>
    <property type="project" value="UniProtKB-SubCell"/>
</dbReference>
<keyword evidence="6" id="KW-0325">Glycoprotein</keyword>
<sequence>MSSTLRPIISIHPPPLVFHLAGTSLLAQGDVDDENFRRPLGETRLVDVVAKTTVQQSARMLVAEFPGDIQIGALFPMHRQIAGAEGCGAVWEQYGIQRAEMAVLTVQELNQHLPFKLGISIRDSCWTERIAMEQVGRQPQLPFCVRESPNALLPNSWLSEKGQSSSGYCLSSQELNYNCCSKSAPGVPNPQIGYAATTTDLSDKEQFGYYLRVVPSDAWQARAINQLLRHFNWTYIAVVYSAANPNVFVSFLIRNIQITSGNYEVCIAHAQKVKSLANDKEFEAVMGSLLGLKPRPQVATDGQTGWMLFENVEDEAAGSFSIRIHSPRLVQLVIGAVYAAGCELQAQSESASGWLERMGEFWQQKFKCQLTVPKDDTVTRSQAESSDQFHPSGRLALKAMWNDKCKKRGNSSAPQHSVSSSSSNSLASSTFVVNNCPEMETVNGTLLYRYMINVTFVDQFQQEISFDSNGDPPAW</sequence>
<feature type="region of interest" description="Disordered" evidence="7">
    <location>
        <begin position="406"/>
        <end position="425"/>
    </location>
</feature>
<accession>A0A915DXN1</accession>
<protein>
    <submittedName>
        <fullName evidence="10">Receptor ligand binding region domain-containing protein</fullName>
    </submittedName>
</protein>
<evidence type="ECO:0000256" key="5">
    <source>
        <dbReference type="ARBA" id="ARBA00023170"/>
    </source>
</evidence>
<evidence type="ECO:0000256" key="4">
    <source>
        <dbReference type="ARBA" id="ARBA00023136"/>
    </source>
</evidence>
<evidence type="ECO:0000256" key="7">
    <source>
        <dbReference type="SAM" id="MobiDB-lite"/>
    </source>
</evidence>
<dbReference type="InterPro" id="IPR050726">
    <property type="entry name" value="mGluR"/>
</dbReference>
<evidence type="ECO:0000313" key="10">
    <source>
        <dbReference type="WBParaSite" id="jg24763"/>
    </source>
</evidence>
<dbReference type="AlphaFoldDB" id="A0A915DXN1"/>
<organism evidence="9 10">
    <name type="scientific">Ditylenchus dipsaci</name>
    <dbReference type="NCBI Taxonomy" id="166011"/>
    <lineage>
        <taxon>Eukaryota</taxon>
        <taxon>Metazoa</taxon>
        <taxon>Ecdysozoa</taxon>
        <taxon>Nematoda</taxon>
        <taxon>Chromadorea</taxon>
        <taxon>Rhabditida</taxon>
        <taxon>Tylenchina</taxon>
        <taxon>Tylenchomorpha</taxon>
        <taxon>Sphaerularioidea</taxon>
        <taxon>Anguinidae</taxon>
        <taxon>Anguininae</taxon>
        <taxon>Ditylenchus</taxon>
    </lineage>
</organism>
<reference evidence="10" key="1">
    <citation type="submission" date="2022-11" db="UniProtKB">
        <authorList>
            <consortium name="WormBaseParasite"/>
        </authorList>
    </citation>
    <scope>IDENTIFICATION</scope>
</reference>
<dbReference type="SUPFAM" id="SSF53822">
    <property type="entry name" value="Periplasmic binding protein-like I"/>
    <property type="match status" value="1"/>
</dbReference>
<feature type="domain" description="Receptor ligand binding region" evidence="8">
    <location>
        <begin position="190"/>
        <end position="290"/>
    </location>
</feature>
<keyword evidence="3" id="KW-1133">Transmembrane helix</keyword>
<dbReference type="PANTHER" id="PTHR24060">
    <property type="entry name" value="METABOTROPIC GLUTAMATE RECEPTOR"/>
    <property type="match status" value="1"/>
</dbReference>
<evidence type="ECO:0000259" key="8">
    <source>
        <dbReference type="Pfam" id="PF01094"/>
    </source>
</evidence>
<dbReference type="InterPro" id="IPR028082">
    <property type="entry name" value="Peripla_BP_I"/>
</dbReference>
<feature type="compositionally biased region" description="Low complexity" evidence="7">
    <location>
        <begin position="411"/>
        <end position="425"/>
    </location>
</feature>
<evidence type="ECO:0000313" key="9">
    <source>
        <dbReference type="Proteomes" id="UP000887574"/>
    </source>
</evidence>
<evidence type="ECO:0000256" key="3">
    <source>
        <dbReference type="ARBA" id="ARBA00022989"/>
    </source>
</evidence>
<evidence type="ECO:0000256" key="1">
    <source>
        <dbReference type="ARBA" id="ARBA00004141"/>
    </source>
</evidence>
<dbReference type="Gene3D" id="3.40.50.2300">
    <property type="match status" value="2"/>
</dbReference>
<keyword evidence="9" id="KW-1185">Reference proteome</keyword>
<dbReference type="InterPro" id="IPR000337">
    <property type="entry name" value="GPCR_3"/>
</dbReference>
<name>A0A915DXN1_9BILA</name>
<dbReference type="InterPro" id="IPR001828">
    <property type="entry name" value="ANF_lig-bd_rcpt"/>
</dbReference>
<keyword evidence="4" id="KW-0472">Membrane</keyword>
<keyword evidence="5" id="KW-0675">Receptor</keyword>
<dbReference type="GO" id="GO:0004930">
    <property type="term" value="F:G protein-coupled receptor activity"/>
    <property type="evidence" value="ECO:0007669"/>
    <property type="project" value="InterPro"/>
</dbReference>
<proteinExistence type="predicted"/>
<dbReference type="Proteomes" id="UP000887574">
    <property type="component" value="Unplaced"/>
</dbReference>
<keyword evidence="2" id="KW-0812">Transmembrane</keyword>
<dbReference type="PRINTS" id="PR00248">
    <property type="entry name" value="GPCRMGR"/>
</dbReference>